<dbReference type="PROSITE" id="PS00166">
    <property type="entry name" value="ENOYL_COA_HYDRATASE"/>
    <property type="match status" value="1"/>
</dbReference>
<keyword evidence="4" id="KW-0413">Isomerase</keyword>
<dbReference type="FunFam" id="1.10.12.10:FF:000001">
    <property type="entry name" value="Probable enoyl-CoA hydratase, mitochondrial"/>
    <property type="match status" value="1"/>
</dbReference>
<keyword evidence="2" id="KW-0456">Lyase</keyword>
<dbReference type="RefSeq" id="WP_084310514.1">
    <property type="nucleotide sequence ID" value="NZ_FNIJ01000005.1"/>
</dbReference>
<evidence type="ECO:0000256" key="3">
    <source>
        <dbReference type="RuleBase" id="RU003707"/>
    </source>
</evidence>
<proteinExistence type="inferred from homology"/>
<dbReference type="Gene3D" id="3.90.226.10">
    <property type="entry name" value="2-enoyl-CoA Hydratase, Chain A, domain 1"/>
    <property type="match status" value="1"/>
</dbReference>
<dbReference type="Pfam" id="PF00378">
    <property type="entry name" value="ECH_1"/>
    <property type="match status" value="1"/>
</dbReference>
<dbReference type="CDD" id="cd06558">
    <property type="entry name" value="crotonase-like"/>
    <property type="match status" value="1"/>
</dbReference>
<dbReference type="EMBL" id="FNIJ01000005">
    <property type="protein sequence ID" value="SDN83254.1"/>
    <property type="molecule type" value="Genomic_DNA"/>
</dbReference>
<dbReference type="Gene3D" id="1.10.12.10">
    <property type="entry name" value="Lyase 2-enoyl-coa Hydratase, Chain A, domain 2"/>
    <property type="match status" value="1"/>
</dbReference>
<dbReference type="GO" id="GO:0016853">
    <property type="term" value="F:isomerase activity"/>
    <property type="evidence" value="ECO:0007669"/>
    <property type="project" value="UniProtKB-KW"/>
</dbReference>
<evidence type="ECO:0000256" key="1">
    <source>
        <dbReference type="ARBA" id="ARBA00005254"/>
    </source>
</evidence>
<accession>A0A1H0ELH5</accession>
<comment type="similarity">
    <text evidence="1 3">Belongs to the enoyl-CoA hydratase/isomerase family.</text>
</comment>
<protein>
    <submittedName>
        <fullName evidence="4">2-(1,2-epoxy-1,2-dihydrophenyl)acetyl-CoA isomerase</fullName>
    </submittedName>
</protein>
<evidence type="ECO:0000313" key="5">
    <source>
        <dbReference type="Proteomes" id="UP000242957"/>
    </source>
</evidence>
<dbReference type="STRING" id="198616.SAMN05216193_105225"/>
<dbReference type="GO" id="GO:0006635">
    <property type="term" value="P:fatty acid beta-oxidation"/>
    <property type="evidence" value="ECO:0007669"/>
    <property type="project" value="TreeGrafter"/>
</dbReference>
<dbReference type="InterPro" id="IPR029045">
    <property type="entry name" value="ClpP/crotonase-like_dom_sf"/>
</dbReference>
<keyword evidence="5" id="KW-1185">Reference proteome</keyword>
<dbReference type="InterPro" id="IPR001753">
    <property type="entry name" value="Enoyl-CoA_hydra/iso"/>
</dbReference>
<dbReference type="GO" id="GO:0016836">
    <property type="term" value="F:hydro-lyase activity"/>
    <property type="evidence" value="ECO:0007669"/>
    <property type="project" value="UniProtKB-ARBA"/>
</dbReference>
<reference evidence="5" key="1">
    <citation type="submission" date="2016-10" db="EMBL/GenBank/DDBJ databases">
        <authorList>
            <person name="Varghese N."/>
            <person name="Submissions S."/>
        </authorList>
    </citation>
    <scope>NUCLEOTIDE SEQUENCE [LARGE SCALE GENOMIC DNA]</scope>
    <source>
        <strain evidence="5">JCM 21621</strain>
    </source>
</reference>
<organism evidence="4 5">
    <name type="scientific">Pseudomonas jinjuensis</name>
    <dbReference type="NCBI Taxonomy" id="198616"/>
    <lineage>
        <taxon>Bacteria</taxon>
        <taxon>Pseudomonadati</taxon>
        <taxon>Pseudomonadota</taxon>
        <taxon>Gammaproteobacteria</taxon>
        <taxon>Pseudomonadales</taxon>
        <taxon>Pseudomonadaceae</taxon>
        <taxon>Pseudomonas</taxon>
    </lineage>
</organism>
<dbReference type="OrthoDB" id="9777711at2"/>
<dbReference type="PANTHER" id="PTHR11941">
    <property type="entry name" value="ENOYL-COA HYDRATASE-RELATED"/>
    <property type="match status" value="1"/>
</dbReference>
<dbReference type="InterPro" id="IPR018376">
    <property type="entry name" value="Enoyl-CoA_hyd/isom_CS"/>
</dbReference>
<name>A0A1H0ELH5_9PSED</name>
<sequence>MSNSPVLLDFDGPICSIRFNRPQALNAIDTSLARDFLLACREVAARPDVRVAVLSGEGRGFMAGGDIAQFRDAPETVCATLIEPMNEALQLLASLDAAVLGSLHGPVAGAGLSMALACDLTIGADNCRFSFAYLALAASCDLGASWSLPRLVGQRRAMEIALLGEPVDAAGALQLGLLNRVVPADQLADATRALAGRLAQNAPLAQGQLKKLLRQSFERDMGQQMEAEKQAFGRCIASTDFREAVSAFLEKRPAKFSGA</sequence>
<dbReference type="AlphaFoldDB" id="A0A1H0ELH5"/>
<gene>
    <name evidence="4" type="ORF">SAMN05216193_105225</name>
</gene>
<evidence type="ECO:0000256" key="2">
    <source>
        <dbReference type="ARBA" id="ARBA00023239"/>
    </source>
</evidence>
<dbReference type="PANTHER" id="PTHR11941:SF54">
    <property type="entry name" value="ENOYL-COA HYDRATASE, MITOCHONDRIAL"/>
    <property type="match status" value="1"/>
</dbReference>
<evidence type="ECO:0000313" key="4">
    <source>
        <dbReference type="EMBL" id="SDN83254.1"/>
    </source>
</evidence>
<dbReference type="SUPFAM" id="SSF52096">
    <property type="entry name" value="ClpP/crotonase"/>
    <property type="match status" value="1"/>
</dbReference>
<dbReference type="Proteomes" id="UP000242957">
    <property type="component" value="Unassembled WGS sequence"/>
</dbReference>
<dbReference type="InterPro" id="IPR014748">
    <property type="entry name" value="Enoyl-CoA_hydra_C"/>
</dbReference>